<feature type="region of interest" description="Disordered" evidence="4">
    <location>
        <begin position="352"/>
        <end position="375"/>
    </location>
</feature>
<dbReference type="SMART" id="SM00320">
    <property type="entry name" value="WD40"/>
    <property type="match status" value="4"/>
</dbReference>
<feature type="region of interest" description="Disordered" evidence="4">
    <location>
        <begin position="233"/>
        <end position="270"/>
    </location>
</feature>
<feature type="region of interest" description="Disordered" evidence="4">
    <location>
        <begin position="1"/>
        <end position="40"/>
    </location>
</feature>
<evidence type="ECO:0000313" key="7">
    <source>
        <dbReference type="Proteomes" id="UP000290288"/>
    </source>
</evidence>
<keyword evidence="1 3" id="KW-0853">WD repeat</keyword>
<feature type="domain" description="T6SS Phospholipase effector Tle1-like catalytic" evidence="5">
    <location>
        <begin position="70"/>
        <end position="416"/>
    </location>
</feature>
<keyword evidence="2" id="KW-0677">Repeat</keyword>
<dbReference type="InterPro" id="IPR019775">
    <property type="entry name" value="WD40_repeat_CS"/>
</dbReference>
<dbReference type="PROSITE" id="PS50082">
    <property type="entry name" value="WD_REPEATS_2"/>
    <property type="match status" value="4"/>
</dbReference>
<evidence type="ECO:0000313" key="6">
    <source>
        <dbReference type="EMBL" id="RXW16265.1"/>
    </source>
</evidence>
<feature type="compositionally biased region" description="Basic and acidic residues" evidence="4">
    <location>
        <begin position="363"/>
        <end position="375"/>
    </location>
</feature>
<evidence type="ECO:0000256" key="3">
    <source>
        <dbReference type="PROSITE-ProRule" id="PRU00221"/>
    </source>
</evidence>
<reference evidence="6 7" key="1">
    <citation type="submission" date="2019-01" db="EMBL/GenBank/DDBJ databases">
        <title>Draft genome sequence of Psathyrella aberdarensis IHI B618.</title>
        <authorList>
            <person name="Buettner E."/>
            <person name="Kellner H."/>
        </authorList>
    </citation>
    <scope>NUCLEOTIDE SEQUENCE [LARGE SCALE GENOMIC DNA]</scope>
    <source>
        <strain evidence="6 7">IHI B618</strain>
    </source>
</reference>
<feature type="repeat" description="WD" evidence="3">
    <location>
        <begin position="784"/>
        <end position="825"/>
    </location>
</feature>
<sequence>MSREEKKKHAVEIEEIPVHDSKENHDHRGGTQKAPHAENNAKECNCHCPEHSPPMRERKMMPCGHIMGGRNLVVCIDGTANQFGEKNTNVIELYNIILKAVNDEQCTWYHSGIGTYARPHWRSPKYGMQVLLHKIDLAIAWNFDKTVRGAYRWLVDTYQEGDCIFLFGFSRGAFQVRALSAMIEKVGLLHTGNKMQIPFAYELYADPKSDVQWTNPAKRTWAERFKDALGLAKKEASPEPGEAPIVQPSEQSTKPDGSTDRPSWVERPKDAVGLAKPDSGELSMAQRFKQAFSRPNVRVHFVGAWDTVSSIGVARGKRVLPGTTDGMTHVCYFRHALALDERRVKFLPEYAWGGTTERPPNAKAKDKSGQRGHGDRVHPQVLEVWFPGTHSDIGGGNTNNPRMDRSRPPLRWMASQAMEVGLRIDTFKRELSSSEQYEFRESLTWPWHLFEMLPFKRLTFARSGEINGTTRIPHFGASRKIHEGQKIHYSLILGDTGDETRRYTPKARPQNDEAIFWNTLRDDGLQTHIKSLEVDVFYRAADAVKKFLDGGDVLELFEQMAADKTGCQFLYDEVIETMRTWDQREPKLDLDHQYRLIRTTTNIFGVNSGHLKFVKMHRIRSSFVNLLKSSSDEHQEVADGFLRQYTDDISCLFELRGHRGSVWSVAISPDSKRIVSGSGDDTIRIWDMETGAQVGEPLLGHRGSIYSVAISPDGKLIVSGSDDKTIRIWDAETGMQVGELLRGHEYSVRSVAFSHDGQRIISGSFDNTIRIWDAAAGTQVGVPLQGHTGSVRSVAISPNGKRIVSGSIDMTIRIWDAETGTQVGEPLRRAYELCVVCRNLA</sequence>
<dbReference type="InterPro" id="IPR020472">
    <property type="entry name" value="WD40_PAC1"/>
</dbReference>
<evidence type="ECO:0000256" key="2">
    <source>
        <dbReference type="ARBA" id="ARBA00022737"/>
    </source>
</evidence>
<organism evidence="6 7">
    <name type="scientific">Candolleomyces aberdarensis</name>
    <dbReference type="NCBI Taxonomy" id="2316362"/>
    <lineage>
        <taxon>Eukaryota</taxon>
        <taxon>Fungi</taxon>
        <taxon>Dikarya</taxon>
        <taxon>Basidiomycota</taxon>
        <taxon>Agaricomycotina</taxon>
        <taxon>Agaricomycetes</taxon>
        <taxon>Agaricomycetidae</taxon>
        <taxon>Agaricales</taxon>
        <taxon>Agaricineae</taxon>
        <taxon>Psathyrellaceae</taxon>
        <taxon>Candolleomyces</taxon>
    </lineage>
</organism>
<dbReference type="OrthoDB" id="538223at2759"/>
<name>A0A4Q2DCU2_9AGAR</name>
<dbReference type="PANTHER" id="PTHR33840">
    <property type="match status" value="1"/>
</dbReference>
<dbReference type="PANTHER" id="PTHR33840:SF1">
    <property type="entry name" value="TLE1 PHOSPHOLIPASE DOMAIN-CONTAINING PROTEIN"/>
    <property type="match status" value="1"/>
</dbReference>
<dbReference type="Pfam" id="PF09994">
    <property type="entry name" value="T6SS_Tle1-like_cat"/>
    <property type="match status" value="1"/>
</dbReference>
<evidence type="ECO:0000256" key="4">
    <source>
        <dbReference type="SAM" id="MobiDB-lite"/>
    </source>
</evidence>
<dbReference type="STRING" id="2316362.A0A4Q2DCU2"/>
<dbReference type="InterPro" id="IPR018712">
    <property type="entry name" value="Tle1-like_cat"/>
</dbReference>
<evidence type="ECO:0000259" key="5">
    <source>
        <dbReference type="Pfam" id="PF09994"/>
    </source>
</evidence>
<protein>
    <recommendedName>
        <fullName evidence="5">T6SS Phospholipase effector Tle1-like catalytic domain-containing protein</fullName>
    </recommendedName>
</protein>
<accession>A0A4Q2DCU2</accession>
<proteinExistence type="predicted"/>
<dbReference type="Gene3D" id="2.130.10.10">
    <property type="entry name" value="YVTN repeat-like/Quinoprotein amine dehydrogenase"/>
    <property type="match status" value="2"/>
</dbReference>
<dbReference type="PROSITE" id="PS50294">
    <property type="entry name" value="WD_REPEATS_REGION"/>
    <property type="match status" value="4"/>
</dbReference>
<dbReference type="InterPro" id="IPR001680">
    <property type="entry name" value="WD40_rpt"/>
</dbReference>
<gene>
    <name evidence="6" type="ORF">EST38_g9590</name>
</gene>
<dbReference type="Proteomes" id="UP000290288">
    <property type="component" value="Unassembled WGS sequence"/>
</dbReference>
<dbReference type="CDD" id="cd00200">
    <property type="entry name" value="WD40"/>
    <property type="match status" value="1"/>
</dbReference>
<evidence type="ECO:0000256" key="1">
    <source>
        <dbReference type="ARBA" id="ARBA00022574"/>
    </source>
</evidence>
<dbReference type="EMBL" id="SDEE01000456">
    <property type="protein sequence ID" value="RXW16265.1"/>
    <property type="molecule type" value="Genomic_DNA"/>
</dbReference>
<dbReference type="Pfam" id="PF00400">
    <property type="entry name" value="WD40"/>
    <property type="match status" value="4"/>
</dbReference>
<keyword evidence="7" id="KW-1185">Reference proteome</keyword>
<dbReference type="SUPFAM" id="SSF50978">
    <property type="entry name" value="WD40 repeat-like"/>
    <property type="match status" value="1"/>
</dbReference>
<dbReference type="AlphaFoldDB" id="A0A4Q2DCU2"/>
<dbReference type="InterPro" id="IPR036322">
    <property type="entry name" value="WD40_repeat_dom_sf"/>
</dbReference>
<comment type="caution">
    <text evidence="6">The sequence shown here is derived from an EMBL/GenBank/DDBJ whole genome shotgun (WGS) entry which is preliminary data.</text>
</comment>
<dbReference type="PRINTS" id="PR00320">
    <property type="entry name" value="GPROTEINBRPT"/>
</dbReference>
<feature type="repeat" description="WD" evidence="3">
    <location>
        <begin position="741"/>
        <end position="782"/>
    </location>
</feature>
<feature type="repeat" description="WD" evidence="3">
    <location>
        <begin position="655"/>
        <end position="696"/>
    </location>
</feature>
<dbReference type="PROSITE" id="PS00678">
    <property type="entry name" value="WD_REPEATS_1"/>
    <property type="match status" value="3"/>
</dbReference>
<dbReference type="InterPro" id="IPR015943">
    <property type="entry name" value="WD40/YVTN_repeat-like_dom_sf"/>
</dbReference>
<feature type="compositionally biased region" description="Basic and acidic residues" evidence="4">
    <location>
        <begin position="257"/>
        <end position="270"/>
    </location>
</feature>
<feature type="repeat" description="WD" evidence="3">
    <location>
        <begin position="698"/>
        <end position="739"/>
    </location>
</feature>